<dbReference type="InterPro" id="IPR036677">
    <property type="entry name" value="EutN_CcmL_sf"/>
</dbReference>
<dbReference type="PANTHER" id="PTHR36539">
    <property type="entry name" value="ETHANOLAMINE UTILIZATION PROTEIN EUTN"/>
    <property type="match status" value="1"/>
</dbReference>
<keyword evidence="2" id="KW-1283">Bacterial microcompartment</keyword>
<protein>
    <submittedName>
        <fullName evidence="3">Ethanolamine utilization protein EutN</fullName>
    </submittedName>
</protein>
<evidence type="ECO:0000313" key="4">
    <source>
        <dbReference type="Proteomes" id="UP000825051"/>
    </source>
</evidence>
<dbReference type="GO" id="GO:0031469">
    <property type="term" value="C:bacterial microcompartment"/>
    <property type="evidence" value="ECO:0007669"/>
    <property type="project" value="UniProtKB-SubCell"/>
</dbReference>
<proteinExistence type="predicted"/>
<comment type="subcellular location">
    <subcellularLocation>
        <location evidence="1">Bacterial microcompartment</location>
    </subcellularLocation>
</comment>
<dbReference type="Pfam" id="PF03319">
    <property type="entry name" value="EutN_CcmL"/>
    <property type="match status" value="1"/>
</dbReference>
<dbReference type="AlphaFoldDB" id="A0A8F9XMV0"/>
<name>A0A8F9XMV0_9BACT</name>
<evidence type="ECO:0000256" key="1">
    <source>
        <dbReference type="ARBA" id="ARBA00024322"/>
    </source>
</evidence>
<reference evidence="3" key="1">
    <citation type="submission" date="2021-08" db="EMBL/GenBank/DDBJ databases">
        <title>Genome of a novel bacterium of the phylum Verrucomicrobia, Oleiharenicola sp. KSB-15.</title>
        <authorList>
            <person name="Chung J.-H."/>
            <person name="Ahn J.-H."/>
            <person name="Yoon Y."/>
            <person name="Kim D.-Y."/>
            <person name="An S.-H."/>
            <person name="Park I."/>
            <person name="Yeon J."/>
        </authorList>
    </citation>
    <scope>NUCLEOTIDE SEQUENCE</scope>
    <source>
        <strain evidence="3">KSB-15</strain>
    </source>
</reference>
<dbReference type="EMBL" id="CP080507">
    <property type="protein sequence ID" value="QYM80681.1"/>
    <property type="molecule type" value="Genomic_DNA"/>
</dbReference>
<sequence length="87" mass="9092">MIRARIDGVIVTTVAHPSLHGCRTVICQPLDERGDAEGAPVLALDPHGAGQHQHVLVSTDGGATRARVGDEHSPLRNMIIAVLDSAA</sequence>
<organism evidence="3 4">
    <name type="scientific">Horticoccus luteus</name>
    <dbReference type="NCBI Taxonomy" id="2862869"/>
    <lineage>
        <taxon>Bacteria</taxon>
        <taxon>Pseudomonadati</taxon>
        <taxon>Verrucomicrobiota</taxon>
        <taxon>Opitutia</taxon>
        <taxon>Opitutales</taxon>
        <taxon>Opitutaceae</taxon>
        <taxon>Horticoccus</taxon>
    </lineage>
</organism>
<dbReference type="KEGG" id="ole:K0B96_08810"/>
<accession>A0A8F9XMV0</accession>
<gene>
    <name evidence="3" type="ORF">K0B96_08810</name>
</gene>
<dbReference type="Gene3D" id="2.40.50.220">
    <property type="entry name" value="EutN/Ccml"/>
    <property type="match status" value="1"/>
</dbReference>
<evidence type="ECO:0000256" key="2">
    <source>
        <dbReference type="ARBA" id="ARBA00024446"/>
    </source>
</evidence>
<dbReference type="InterPro" id="IPR004992">
    <property type="entry name" value="EutN_CcmL"/>
</dbReference>
<dbReference type="RefSeq" id="WP_220166224.1">
    <property type="nucleotide sequence ID" value="NZ_CP080507.1"/>
</dbReference>
<dbReference type="SUPFAM" id="SSF159133">
    <property type="entry name" value="EutN/CcmL-like"/>
    <property type="match status" value="1"/>
</dbReference>
<keyword evidence="4" id="KW-1185">Reference proteome</keyword>
<dbReference type="PROSITE" id="PS51932">
    <property type="entry name" value="BMV"/>
    <property type="match status" value="1"/>
</dbReference>
<evidence type="ECO:0000313" key="3">
    <source>
        <dbReference type="EMBL" id="QYM80681.1"/>
    </source>
</evidence>
<dbReference type="Proteomes" id="UP000825051">
    <property type="component" value="Chromosome"/>
</dbReference>